<gene>
    <name evidence="3" type="ORF">MNBD_NITROSPIRAE02-857</name>
</gene>
<name>A0A3B1D194_9ZZZZ</name>
<protein>
    <recommendedName>
        <fullName evidence="2">Response regulatory domain-containing protein</fullName>
    </recommendedName>
</protein>
<organism evidence="3">
    <name type="scientific">hydrothermal vent metagenome</name>
    <dbReference type="NCBI Taxonomy" id="652676"/>
    <lineage>
        <taxon>unclassified sequences</taxon>
        <taxon>metagenomes</taxon>
        <taxon>ecological metagenomes</taxon>
    </lineage>
</organism>
<dbReference type="GO" id="GO:0000160">
    <property type="term" value="P:phosphorelay signal transduction system"/>
    <property type="evidence" value="ECO:0007669"/>
    <property type="project" value="InterPro"/>
</dbReference>
<dbReference type="SUPFAM" id="SSF52172">
    <property type="entry name" value="CheY-like"/>
    <property type="match status" value="1"/>
</dbReference>
<dbReference type="SMART" id="SM00448">
    <property type="entry name" value="REC"/>
    <property type="match status" value="1"/>
</dbReference>
<evidence type="ECO:0000313" key="3">
    <source>
        <dbReference type="EMBL" id="VAX32601.1"/>
    </source>
</evidence>
<dbReference type="Pfam" id="PF00072">
    <property type="entry name" value="Response_reg"/>
    <property type="match status" value="1"/>
</dbReference>
<dbReference type="PANTHER" id="PTHR44591">
    <property type="entry name" value="STRESS RESPONSE REGULATOR PROTEIN 1"/>
    <property type="match status" value="1"/>
</dbReference>
<evidence type="ECO:0000256" key="1">
    <source>
        <dbReference type="ARBA" id="ARBA00022553"/>
    </source>
</evidence>
<dbReference type="AlphaFoldDB" id="A0A3B1D194"/>
<feature type="domain" description="Response regulatory" evidence="2">
    <location>
        <begin position="3"/>
        <end position="119"/>
    </location>
</feature>
<dbReference type="InterPro" id="IPR001789">
    <property type="entry name" value="Sig_transdc_resp-reg_receiver"/>
</dbReference>
<dbReference type="InterPro" id="IPR050595">
    <property type="entry name" value="Bact_response_regulator"/>
</dbReference>
<dbReference type="PROSITE" id="PS50110">
    <property type="entry name" value="RESPONSE_REGULATORY"/>
    <property type="match status" value="1"/>
</dbReference>
<reference evidence="3" key="1">
    <citation type="submission" date="2018-06" db="EMBL/GenBank/DDBJ databases">
        <authorList>
            <person name="Zhirakovskaya E."/>
        </authorList>
    </citation>
    <scope>NUCLEOTIDE SEQUENCE</scope>
</reference>
<dbReference type="InterPro" id="IPR011006">
    <property type="entry name" value="CheY-like_superfamily"/>
</dbReference>
<dbReference type="EMBL" id="UOGH01000262">
    <property type="protein sequence ID" value="VAX32601.1"/>
    <property type="molecule type" value="Genomic_DNA"/>
</dbReference>
<dbReference type="PANTHER" id="PTHR44591:SF3">
    <property type="entry name" value="RESPONSE REGULATORY DOMAIN-CONTAINING PROTEIN"/>
    <property type="match status" value="1"/>
</dbReference>
<dbReference type="Gene3D" id="3.40.50.2300">
    <property type="match status" value="1"/>
</dbReference>
<proteinExistence type="predicted"/>
<evidence type="ECO:0000259" key="2">
    <source>
        <dbReference type="PROSITE" id="PS50110"/>
    </source>
</evidence>
<sequence length="122" mass="13813">MPKVMVIDDEPFILMMIEDKLRRGGLEVVTLRESKGAVEVIRREMPDLIILDWMMPEISGISICKTIKTDPALANIPVFMLTAKGQEDDEKLGIKCGVDRYITKPFSPRILLELVLEQLGNK</sequence>
<accession>A0A3B1D194</accession>
<keyword evidence="1" id="KW-0597">Phosphoprotein</keyword>